<dbReference type="CDD" id="cd06530">
    <property type="entry name" value="S26_SPase_I"/>
    <property type="match status" value="1"/>
</dbReference>
<dbReference type="Pfam" id="PF00717">
    <property type="entry name" value="Peptidase_S24"/>
    <property type="match status" value="1"/>
</dbReference>
<evidence type="ECO:0000256" key="7">
    <source>
        <dbReference type="ARBA" id="ARBA00022670"/>
    </source>
</evidence>
<feature type="domain" description="Peptidase S24/S26A/S26B/S26C" evidence="15">
    <location>
        <begin position="84"/>
        <end position="179"/>
    </location>
</feature>
<dbReference type="GO" id="GO:0005787">
    <property type="term" value="C:signal peptidase complex"/>
    <property type="evidence" value="ECO:0007669"/>
    <property type="project" value="UniProtKB-ARBA"/>
</dbReference>
<evidence type="ECO:0000313" key="16">
    <source>
        <dbReference type="EMBL" id="KAK7354281.1"/>
    </source>
</evidence>
<keyword evidence="7" id="KW-0645">Protease</keyword>
<evidence type="ECO:0000256" key="6">
    <source>
        <dbReference type="ARBA" id="ARBA00021755"/>
    </source>
</evidence>
<comment type="caution">
    <text evidence="16">The sequence shown here is derived from an EMBL/GenBank/DDBJ whole genome shotgun (WGS) entry which is preliminary data.</text>
</comment>
<keyword evidence="9" id="KW-0378">Hydrolase</keyword>
<evidence type="ECO:0000256" key="9">
    <source>
        <dbReference type="ARBA" id="ARBA00022801"/>
    </source>
</evidence>
<dbReference type="Gene3D" id="2.10.109.10">
    <property type="entry name" value="Umud Fragment, subunit A"/>
    <property type="match status" value="1"/>
</dbReference>
<dbReference type="GO" id="GO:0009003">
    <property type="term" value="F:signal peptidase activity"/>
    <property type="evidence" value="ECO:0007669"/>
    <property type="project" value="UniProtKB-EC"/>
</dbReference>
<feature type="transmembrane region" description="Helical" evidence="14">
    <location>
        <begin position="186"/>
        <end position="213"/>
    </location>
</feature>
<gene>
    <name evidence="16" type="ORF">VNO80_19740</name>
</gene>
<sequence>MVTQPYLSFELQEPNTFSVSKKKESRTIPNPTNAHTTMGWVADTLHSVNSIQLRELFNHFITLGLIVTSALVIWKALICVSGCQSPVVVVISPSMEPGFGRGDILFLHMSKDPIRAGDIVVYNIDGKDIPIVHRVIEVRERQNTEEAYILTKGDNNPSDDRVMYNPGQKWLQEHHIMGRAVGFLPYVGWVTIIMTDIPVLKYILIGALGLLVLTMKE</sequence>
<dbReference type="InterPro" id="IPR019533">
    <property type="entry name" value="Peptidase_S26"/>
</dbReference>
<evidence type="ECO:0000256" key="11">
    <source>
        <dbReference type="ARBA" id="ARBA00022989"/>
    </source>
</evidence>
<evidence type="ECO:0000256" key="12">
    <source>
        <dbReference type="ARBA" id="ARBA00023136"/>
    </source>
</evidence>
<dbReference type="EMBL" id="JAYMYR010000007">
    <property type="protein sequence ID" value="KAK7354281.1"/>
    <property type="molecule type" value="Genomic_DNA"/>
</dbReference>
<evidence type="ECO:0000256" key="1">
    <source>
        <dbReference type="ARBA" id="ARBA00000677"/>
    </source>
</evidence>
<dbReference type="EC" id="3.4.21.89" evidence="4"/>
<dbReference type="AlphaFoldDB" id="A0AAN9MHY4"/>
<comment type="function">
    <text evidence="13">Catalytic component of the signal peptidase complex (SPC) which catalyzes the cleavage of N-terminal signal sequences from nascent proteins as they are translocated into the lumen of the endoplasmic reticulum. Specifically cleaves N-terminal signal peptides that contain a hydrophobic alpha-helix (h-region) shorter than 18-20 amino acids.</text>
</comment>
<dbReference type="InterPro" id="IPR015927">
    <property type="entry name" value="Peptidase_S24_S26A/B/C"/>
</dbReference>
<dbReference type="SUPFAM" id="SSF51306">
    <property type="entry name" value="LexA/Signal peptidase"/>
    <property type="match status" value="1"/>
</dbReference>
<keyword evidence="11 14" id="KW-1133">Transmembrane helix</keyword>
<name>A0AAN9MHY4_PHACN</name>
<organism evidence="16 17">
    <name type="scientific">Phaseolus coccineus</name>
    <name type="common">Scarlet runner bean</name>
    <name type="synonym">Phaseolus multiflorus</name>
    <dbReference type="NCBI Taxonomy" id="3886"/>
    <lineage>
        <taxon>Eukaryota</taxon>
        <taxon>Viridiplantae</taxon>
        <taxon>Streptophyta</taxon>
        <taxon>Embryophyta</taxon>
        <taxon>Tracheophyta</taxon>
        <taxon>Spermatophyta</taxon>
        <taxon>Magnoliopsida</taxon>
        <taxon>eudicotyledons</taxon>
        <taxon>Gunneridae</taxon>
        <taxon>Pentapetalae</taxon>
        <taxon>rosids</taxon>
        <taxon>fabids</taxon>
        <taxon>Fabales</taxon>
        <taxon>Fabaceae</taxon>
        <taxon>Papilionoideae</taxon>
        <taxon>50 kb inversion clade</taxon>
        <taxon>NPAAA clade</taxon>
        <taxon>indigoferoid/millettioid clade</taxon>
        <taxon>Phaseoleae</taxon>
        <taxon>Phaseolus</taxon>
    </lineage>
</organism>
<dbReference type="PRINTS" id="PR00728">
    <property type="entry name" value="SIGNALPTASE"/>
</dbReference>
<accession>A0AAN9MHY4</accession>
<dbReference type="GO" id="GO:0006465">
    <property type="term" value="P:signal peptide processing"/>
    <property type="evidence" value="ECO:0007669"/>
    <property type="project" value="InterPro"/>
</dbReference>
<keyword evidence="17" id="KW-1185">Reference proteome</keyword>
<feature type="transmembrane region" description="Helical" evidence="14">
    <location>
        <begin position="56"/>
        <end position="77"/>
    </location>
</feature>
<evidence type="ECO:0000256" key="13">
    <source>
        <dbReference type="ARBA" id="ARBA00045533"/>
    </source>
</evidence>
<evidence type="ECO:0000256" key="8">
    <source>
        <dbReference type="ARBA" id="ARBA00022692"/>
    </source>
</evidence>
<keyword evidence="10" id="KW-0735">Signal-anchor</keyword>
<protein>
    <recommendedName>
        <fullName evidence="5">Signal peptidase complex catalytic subunit SEC11</fullName>
        <ecNumber evidence="4">3.4.21.89</ecNumber>
    </recommendedName>
    <alternativeName>
        <fullName evidence="6">Signal peptidase complex catalytic subunit sec11</fullName>
    </alternativeName>
</protein>
<evidence type="ECO:0000256" key="14">
    <source>
        <dbReference type="SAM" id="Phobius"/>
    </source>
</evidence>
<dbReference type="PANTHER" id="PTHR10806">
    <property type="entry name" value="SIGNAL PEPTIDASE COMPLEX CATALYTIC SUBUNIT SEC11"/>
    <property type="match status" value="1"/>
</dbReference>
<dbReference type="InterPro" id="IPR036286">
    <property type="entry name" value="LexA/Signal_pep-like_sf"/>
</dbReference>
<keyword evidence="8 14" id="KW-0812">Transmembrane</keyword>
<evidence type="ECO:0000256" key="10">
    <source>
        <dbReference type="ARBA" id="ARBA00022968"/>
    </source>
</evidence>
<dbReference type="GO" id="GO:0004252">
    <property type="term" value="F:serine-type endopeptidase activity"/>
    <property type="evidence" value="ECO:0007669"/>
    <property type="project" value="InterPro"/>
</dbReference>
<comment type="similarity">
    <text evidence="3">Belongs to the peptidase S26B family.</text>
</comment>
<dbReference type="Proteomes" id="UP001374584">
    <property type="component" value="Unassembled WGS sequence"/>
</dbReference>
<comment type="subcellular location">
    <subcellularLocation>
        <location evidence="2">Endoplasmic reticulum membrane</location>
        <topology evidence="2">Single-pass type II membrane protein</topology>
    </subcellularLocation>
</comment>
<dbReference type="PANTHER" id="PTHR10806:SF6">
    <property type="entry name" value="SIGNAL PEPTIDASE COMPLEX CATALYTIC SUBUNIT SEC11"/>
    <property type="match status" value="1"/>
</dbReference>
<keyword evidence="12 14" id="KW-0472">Membrane</keyword>
<evidence type="ECO:0000256" key="3">
    <source>
        <dbReference type="ARBA" id="ARBA00011035"/>
    </source>
</evidence>
<comment type="catalytic activity">
    <reaction evidence="1">
        <text>Cleavage of hydrophobic, N-terminal signal or leader sequences from secreted and periplasmic proteins.</text>
        <dbReference type="EC" id="3.4.21.89"/>
    </reaction>
</comment>
<dbReference type="FunFam" id="2.10.109.10:FF:000003">
    <property type="entry name" value="Signal peptidase complex catalytic subunit SEC11"/>
    <property type="match status" value="1"/>
</dbReference>
<proteinExistence type="inferred from homology"/>
<reference evidence="16 17" key="1">
    <citation type="submission" date="2024-01" db="EMBL/GenBank/DDBJ databases">
        <title>The genomes of 5 underutilized Papilionoideae crops provide insights into root nodulation and disease resistanc.</title>
        <authorList>
            <person name="Jiang F."/>
        </authorList>
    </citation>
    <scope>NUCLEOTIDE SEQUENCE [LARGE SCALE GENOMIC DNA]</scope>
    <source>
        <strain evidence="16">JINMINGXINNONG_FW02</strain>
        <tissue evidence="16">Leaves</tissue>
    </source>
</reference>
<dbReference type="NCBIfam" id="TIGR02228">
    <property type="entry name" value="sigpep_I_arch"/>
    <property type="match status" value="1"/>
</dbReference>
<evidence type="ECO:0000256" key="5">
    <source>
        <dbReference type="ARBA" id="ARBA00019685"/>
    </source>
</evidence>
<dbReference type="InterPro" id="IPR001733">
    <property type="entry name" value="Peptidase_S26B"/>
</dbReference>
<evidence type="ECO:0000259" key="15">
    <source>
        <dbReference type="Pfam" id="PF00717"/>
    </source>
</evidence>
<evidence type="ECO:0000256" key="2">
    <source>
        <dbReference type="ARBA" id="ARBA00004648"/>
    </source>
</evidence>
<evidence type="ECO:0000313" key="17">
    <source>
        <dbReference type="Proteomes" id="UP001374584"/>
    </source>
</evidence>
<evidence type="ECO:0000256" key="4">
    <source>
        <dbReference type="ARBA" id="ARBA00013208"/>
    </source>
</evidence>